<organism evidence="7 8">
    <name type="scientific">Calocera cornea HHB12733</name>
    <dbReference type="NCBI Taxonomy" id="1353952"/>
    <lineage>
        <taxon>Eukaryota</taxon>
        <taxon>Fungi</taxon>
        <taxon>Dikarya</taxon>
        <taxon>Basidiomycota</taxon>
        <taxon>Agaricomycotina</taxon>
        <taxon>Dacrymycetes</taxon>
        <taxon>Dacrymycetales</taxon>
        <taxon>Dacrymycetaceae</taxon>
        <taxon>Calocera</taxon>
    </lineage>
</organism>
<dbReference type="STRING" id="1353952.A0A165F412"/>
<dbReference type="OrthoDB" id="2193432at2759"/>
<dbReference type="GO" id="GO:0000124">
    <property type="term" value="C:SAGA complex"/>
    <property type="evidence" value="ECO:0007669"/>
    <property type="project" value="InterPro"/>
</dbReference>
<evidence type="ECO:0000259" key="6">
    <source>
        <dbReference type="Pfam" id="PF03847"/>
    </source>
</evidence>
<dbReference type="InterPro" id="IPR003228">
    <property type="entry name" value="TFIID_TAF12_dom"/>
</dbReference>
<evidence type="ECO:0000256" key="3">
    <source>
        <dbReference type="ARBA" id="ARBA00023015"/>
    </source>
</evidence>
<feature type="domain" description="Transcription initiation factor TFIID subunit 12" evidence="6">
    <location>
        <begin position="4"/>
        <end position="61"/>
    </location>
</feature>
<dbReference type="InParanoid" id="A0A165F412"/>
<reference evidence="7 8" key="1">
    <citation type="journal article" date="2016" name="Mol. Biol. Evol.">
        <title>Comparative Genomics of Early-Diverging Mushroom-Forming Fungi Provides Insights into the Origins of Lignocellulose Decay Capabilities.</title>
        <authorList>
            <person name="Nagy L.G."/>
            <person name="Riley R."/>
            <person name="Tritt A."/>
            <person name="Adam C."/>
            <person name="Daum C."/>
            <person name="Floudas D."/>
            <person name="Sun H."/>
            <person name="Yadav J.S."/>
            <person name="Pangilinan J."/>
            <person name="Larsson K.H."/>
            <person name="Matsuura K."/>
            <person name="Barry K."/>
            <person name="Labutti K."/>
            <person name="Kuo R."/>
            <person name="Ohm R.A."/>
            <person name="Bhattacharya S.S."/>
            <person name="Shirouzu T."/>
            <person name="Yoshinaga Y."/>
            <person name="Martin F.M."/>
            <person name="Grigoriev I.V."/>
            <person name="Hibbett D.S."/>
        </authorList>
    </citation>
    <scope>NUCLEOTIDE SEQUENCE [LARGE SCALE GENOMIC DNA]</scope>
    <source>
        <strain evidence="7 8">HHB12733</strain>
    </source>
</reference>
<keyword evidence="5" id="KW-0539">Nucleus</keyword>
<evidence type="ECO:0000313" key="8">
    <source>
        <dbReference type="Proteomes" id="UP000076842"/>
    </source>
</evidence>
<dbReference type="Proteomes" id="UP000076842">
    <property type="component" value="Unassembled WGS sequence"/>
</dbReference>
<dbReference type="Pfam" id="PF03847">
    <property type="entry name" value="TFIID_20kDa"/>
    <property type="match status" value="1"/>
</dbReference>
<dbReference type="GO" id="GO:0051123">
    <property type="term" value="P:RNA polymerase II preinitiation complex assembly"/>
    <property type="evidence" value="ECO:0007669"/>
    <property type="project" value="TreeGrafter"/>
</dbReference>
<name>A0A165F412_9BASI</name>
<feature type="non-terminal residue" evidence="7">
    <location>
        <position position="61"/>
    </location>
</feature>
<keyword evidence="4" id="KW-0804">Transcription</keyword>
<dbReference type="GO" id="GO:0046982">
    <property type="term" value="F:protein heterodimerization activity"/>
    <property type="evidence" value="ECO:0007669"/>
    <property type="project" value="InterPro"/>
</dbReference>
<evidence type="ECO:0000256" key="4">
    <source>
        <dbReference type="ARBA" id="ARBA00023163"/>
    </source>
</evidence>
<sequence>RGTLQQMAYGLDPEAVLDKDAEDLLIDAVFDFVARTSEFGSRLAKHRGSDMLQVKDVQLYL</sequence>
<dbReference type="GO" id="GO:0017025">
    <property type="term" value="F:TBP-class protein binding"/>
    <property type="evidence" value="ECO:0007669"/>
    <property type="project" value="TreeGrafter"/>
</dbReference>
<dbReference type="EMBL" id="KV423982">
    <property type="protein sequence ID" value="KZT56140.1"/>
    <property type="molecule type" value="Genomic_DNA"/>
</dbReference>
<dbReference type="PANTHER" id="PTHR12264:SF21">
    <property type="entry name" value="TRANSCRIPTION INITIATION FACTOR TFIID SUBUNIT 12"/>
    <property type="match status" value="1"/>
</dbReference>
<gene>
    <name evidence="7" type="ORF">CALCODRAFT_424508</name>
</gene>
<dbReference type="PANTHER" id="PTHR12264">
    <property type="entry name" value="TRANSCRIPTION INITIATION FACTOR TFIID SUBUNIT 12"/>
    <property type="match status" value="1"/>
</dbReference>
<dbReference type="InterPro" id="IPR037794">
    <property type="entry name" value="TAF12"/>
</dbReference>
<protein>
    <recommendedName>
        <fullName evidence="6">Transcription initiation factor TFIID subunit 12 domain-containing protein</fullName>
    </recommendedName>
</protein>
<dbReference type="InterPro" id="IPR009072">
    <property type="entry name" value="Histone-fold"/>
</dbReference>
<evidence type="ECO:0000256" key="5">
    <source>
        <dbReference type="ARBA" id="ARBA00023242"/>
    </source>
</evidence>
<evidence type="ECO:0000256" key="2">
    <source>
        <dbReference type="ARBA" id="ARBA00007530"/>
    </source>
</evidence>
<dbReference type="GO" id="GO:0005669">
    <property type="term" value="C:transcription factor TFIID complex"/>
    <property type="evidence" value="ECO:0007669"/>
    <property type="project" value="InterPro"/>
</dbReference>
<keyword evidence="3" id="KW-0805">Transcription regulation</keyword>
<accession>A0A165F412</accession>
<dbReference type="GO" id="GO:0003677">
    <property type="term" value="F:DNA binding"/>
    <property type="evidence" value="ECO:0007669"/>
    <property type="project" value="TreeGrafter"/>
</dbReference>
<dbReference type="Gene3D" id="1.10.20.10">
    <property type="entry name" value="Histone, subunit A"/>
    <property type="match status" value="1"/>
</dbReference>
<keyword evidence="8" id="KW-1185">Reference proteome</keyword>
<proteinExistence type="inferred from homology"/>
<evidence type="ECO:0000313" key="7">
    <source>
        <dbReference type="EMBL" id="KZT56140.1"/>
    </source>
</evidence>
<dbReference type="AlphaFoldDB" id="A0A165F412"/>
<dbReference type="SUPFAM" id="SSF47113">
    <property type="entry name" value="Histone-fold"/>
    <property type="match status" value="1"/>
</dbReference>
<comment type="subcellular location">
    <subcellularLocation>
        <location evidence="1">Nucleus</location>
    </subcellularLocation>
</comment>
<comment type="similarity">
    <text evidence="2">Belongs to the TAF12 family.</text>
</comment>
<evidence type="ECO:0000256" key="1">
    <source>
        <dbReference type="ARBA" id="ARBA00004123"/>
    </source>
</evidence>
<feature type="non-terminal residue" evidence="7">
    <location>
        <position position="1"/>
    </location>
</feature>